<dbReference type="PANTHER" id="PTHR45713">
    <property type="entry name" value="FTP DOMAIN-CONTAINING PROTEIN"/>
    <property type="match status" value="1"/>
</dbReference>
<reference evidence="10 11" key="1">
    <citation type="submission" date="2018-04" db="EMBL/GenBank/DDBJ databases">
        <title>The genome of golden apple snail Pomacea canaliculata provides insight into stress tolerance and invasive adaptation.</title>
        <authorList>
            <person name="Liu C."/>
            <person name="Liu B."/>
            <person name="Ren Y."/>
            <person name="Zhang Y."/>
            <person name="Wang H."/>
            <person name="Li S."/>
            <person name="Jiang F."/>
            <person name="Yin L."/>
            <person name="Zhang G."/>
            <person name="Qian W."/>
            <person name="Fan W."/>
        </authorList>
    </citation>
    <scope>NUCLEOTIDE SEQUENCE [LARGE SCALE GENOMIC DNA]</scope>
    <source>
        <strain evidence="10">SZHN2017</strain>
        <tissue evidence="10">Muscle</tissue>
    </source>
</reference>
<evidence type="ECO:0000256" key="2">
    <source>
        <dbReference type="ARBA" id="ARBA00010147"/>
    </source>
</evidence>
<dbReference type="SMART" id="SM00607">
    <property type="entry name" value="FTP"/>
    <property type="match status" value="1"/>
</dbReference>
<dbReference type="GO" id="GO:0046872">
    <property type="term" value="F:metal ion binding"/>
    <property type="evidence" value="ECO:0007669"/>
    <property type="project" value="UniProtKB-KW"/>
</dbReference>
<dbReference type="Gene3D" id="2.60.120.260">
    <property type="entry name" value="Galactose-binding domain-like"/>
    <property type="match status" value="1"/>
</dbReference>
<dbReference type="GO" id="GO:0042806">
    <property type="term" value="F:fucose binding"/>
    <property type="evidence" value="ECO:0007669"/>
    <property type="project" value="UniProtKB-ARBA"/>
</dbReference>
<evidence type="ECO:0000313" key="11">
    <source>
        <dbReference type="Proteomes" id="UP000245119"/>
    </source>
</evidence>
<keyword evidence="6" id="KW-0106">Calcium</keyword>
<comment type="subunit">
    <text evidence="3">Homotrimer.</text>
</comment>
<accession>A0A2T7NVU2</accession>
<organism evidence="10 11">
    <name type="scientific">Pomacea canaliculata</name>
    <name type="common">Golden apple snail</name>
    <dbReference type="NCBI Taxonomy" id="400727"/>
    <lineage>
        <taxon>Eukaryota</taxon>
        <taxon>Metazoa</taxon>
        <taxon>Spiralia</taxon>
        <taxon>Lophotrochozoa</taxon>
        <taxon>Mollusca</taxon>
        <taxon>Gastropoda</taxon>
        <taxon>Caenogastropoda</taxon>
        <taxon>Architaenioglossa</taxon>
        <taxon>Ampullarioidea</taxon>
        <taxon>Ampullariidae</taxon>
        <taxon>Pomacea</taxon>
    </lineage>
</organism>
<keyword evidence="5" id="KW-0430">Lectin</keyword>
<keyword evidence="7" id="KW-1015">Disulfide bond</keyword>
<dbReference type="InterPro" id="IPR051941">
    <property type="entry name" value="BG_Antigen-Binding_Lectin"/>
</dbReference>
<gene>
    <name evidence="10" type="ORF">C0Q70_15785</name>
</gene>
<evidence type="ECO:0000256" key="6">
    <source>
        <dbReference type="ARBA" id="ARBA00022837"/>
    </source>
</evidence>
<name>A0A2T7NVU2_POMCA</name>
<comment type="caution">
    <text evidence="10">The sequence shown here is derived from an EMBL/GenBank/DDBJ whole genome shotgun (WGS) entry which is preliminary data.</text>
</comment>
<proteinExistence type="inferred from homology"/>
<dbReference type="InterPro" id="IPR006585">
    <property type="entry name" value="FTP1"/>
</dbReference>
<keyword evidence="11" id="KW-1185">Reference proteome</keyword>
<dbReference type="EMBL" id="PZQS01000009">
    <property type="protein sequence ID" value="PVD25285.1"/>
    <property type="molecule type" value="Genomic_DNA"/>
</dbReference>
<keyword evidence="4" id="KW-0479">Metal-binding</keyword>
<feature type="region of interest" description="Disordered" evidence="8">
    <location>
        <begin position="1"/>
        <end position="52"/>
    </location>
</feature>
<evidence type="ECO:0000256" key="4">
    <source>
        <dbReference type="ARBA" id="ARBA00022723"/>
    </source>
</evidence>
<dbReference type="GO" id="GO:0010185">
    <property type="term" value="P:regulation of cellular defense response"/>
    <property type="evidence" value="ECO:0007669"/>
    <property type="project" value="UniProtKB-ARBA"/>
</dbReference>
<dbReference type="Proteomes" id="UP000245119">
    <property type="component" value="Linkage Group LG9"/>
</dbReference>
<evidence type="ECO:0000256" key="5">
    <source>
        <dbReference type="ARBA" id="ARBA00022734"/>
    </source>
</evidence>
<evidence type="ECO:0000256" key="3">
    <source>
        <dbReference type="ARBA" id="ARBA00011233"/>
    </source>
</evidence>
<evidence type="ECO:0000313" key="10">
    <source>
        <dbReference type="EMBL" id="PVD25285.1"/>
    </source>
</evidence>
<dbReference type="PANTHER" id="PTHR45713:SF6">
    <property type="entry name" value="F5_8 TYPE C DOMAIN-CONTAINING PROTEIN"/>
    <property type="match status" value="1"/>
</dbReference>
<protein>
    <recommendedName>
        <fullName evidence="9">Fucolectin tachylectin-4 pentraxin-1 domain-containing protein</fullName>
    </recommendedName>
</protein>
<feature type="domain" description="Fucolectin tachylectin-4 pentraxin-1" evidence="9">
    <location>
        <begin position="88"/>
        <end position="226"/>
    </location>
</feature>
<comment type="function">
    <text evidence="1">Acts as a defensive agent. Recognizes blood group fucosylated oligosaccharides including A, B, H and Lewis B-type antigens. Does not recognize Lewis A antigen and has low affinity for monovalent haptens.</text>
</comment>
<evidence type="ECO:0000256" key="1">
    <source>
        <dbReference type="ARBA" id="ARBA00002219"/>
    </source>
</evidence>
<sequence length="226" mass="25267">MWLTPGQRSRASNSRSTTVSDGGCRLCDPGSHGPHSGVTRSGQPLAPSRHEAGLITSDTTTMRCTAFYRWYLPVWLLQVWFTAVYSGQVNVALNKKYSQSSFRSFDDRRPENAANDNTDGTFRDNNCIRTSSSDDNPWWEVDLGQVYPVLKLTIYGCSGYESHLESSIITVDGRECVRITSMPSRAINISCSSTLYGRTIRISKCPVKNLMMCEFQVWGQSLVLVL</sequence>
<dbReference type="AlphaFoldDB" id="A0A2T7NVU2"/>
<dbReference type="SUPFAM" id="SSF49785">
    <property type="entry name" value="Galactose-binding domain-like"/>
    <property type="match status" value="1"/>
</dbReference>
<feature type="compositionally biased region" description="Polar residues" evidence="8">
    <location>
        <begin position="1"/>
        <end position="20"/>
    </location>
</feature>
<dbReference type="InterPro" id="IPR008979">
    <property type="entry name" value="Galactose-bd-like_sf"/>
</dbReference>
<comment type="similarity">
    <text evidence="2">Belongs to the fucolectin family.</text>
</comment>
<dbReference type="OrthoDB" id="6162201at2759"/>
<evidence type="ECO:0000259" key="9">
    <source>
        <dbReference type="SMART" id="SM00607"/>
    </source>
</evidence>
<dbReference type="GO" id="GO:0001868">
    <property type="term" value="P:regulation of complement activation, lectin pathway"/>
    <property type="evidence" value="ECO:0007669"/>
    <property type="project" value="UniProtKB-ARBA"/>
</dbReference>
<evidence type="ECO:0000256" key="7">
    <source>
        <dbReference type="ARBA" id="ARBA00023157"/>
    </source>
</evidence>
<evidence type="ECO:0000256" key="8">
    <source>
        <dbReference type="SAM" id="MobiDB-lite"/>
    </source>
</evidence>